<dbReference type="STRING" id="1160509.A0A3N4I733"/>
<dbReference type="PANTHER" id="PTHR43591:SF10">
    <property type="entry name" value="ABC TRANSMEMBRANE TYPE-1 DOMAIN-CONTAINING PROTEIN-RELATED"/>
    <property type="match status" value="1"/>
</dbReference>
<proteinExistence type="predicted"/>
<accession>A0A3N4I733</accession>
<sequence>MMAFSSSVESLQPIEVSSDSDSAYGSSLEDELVSLTSSIFEYVYENGRRYSNRRPDLMLPNDKEEEERLDLMHHLWNLVLDGKLYCCPTTPRNDGRVLDLGTGTGLWAIAYGEEHPDSTVIGTDLSPMQTHYLPSNVTFEVEDFEHEDWDLGPAFSLIHGRNLLGSVLDWPEFLRRVYKNLEPGGIFELQEGEVANPFSTDGTLAGSNIERYTNALRKACDRLDKPKFCIVGRDMAGLLREAGFVDVGIRKFCAPLGPWAKGAKQKEIGSTLRLICSTGFQAYALALLTRVLGLSAEQVNALVDDAKIDLGNKRIHPIYPLYAVYGRKPEV</sequence>
<gene>
    <name evidence="1" type="ORF">BJ508DRAFT_116007</name>
</gene>
<dbReference type="AlphaFoldDB" id="A0A3N4I733"/>
<dbReference type="SUPFAM" id="SSF53335">
    <property type="entry name" value="S-adenosyl-L-methionine-dependent methyltransferases"/>
    <property type="match status" value="1"/>
</dbReference>
<keyword evidence="1" id="KW-0808">Transferase</keyword>
<reference evidence="1 2" key="1">
    <citation type="journal article" date="2018" name="Nat. Ecol. Evol.">
        <title>Pezizomycetes genomes reveal the molecular basis of ectomycorrhizal truffle lifestyle.</title>
        <authorList>
            <person name="Murat C."/>
            <person name="Payen T."/>
            <person name="Noel B."/>
            <person name="Kuo A."/>
            <person name="Morin E."/>
            <person name="Chen J."/>
            <person name="Kohler A."/>
            <person name="Krizsan K."/>
            <person name="Balestrini R."/>
            <person name="Da Silva C."/>
            <person name="Montanini B."/>
            <person name="Hainaut M."/>
            <person name="Levati E."/>
            <person name="Barry K.W."/>
            <person name="Belfiori B."/>
            <person name="Cichocki N."/>
            <person name="Clum A."/>
            <person name="Dockter R.B."/>
            <person name="Fauchery L."/>
            <person name="Guy J."/>
            <person name="Iotti M."/>
            <person name="Le Tacon F."/>
            <person name="Lindquist E.A."/>
            <person name="Lipzen A."/>
            <person name="Malagnac F."/>
            <person name="Mello A."/>
            <person name="Molinier V."/>
            <person name="Miyauchi S."/>
            <person name="Poulain J."/>
            <person name="Riccioni C."/>
            <person name="Rubini A."/>
            <person name="Sitrit Y."/>
            <person name="Splivallo R."/>
            <person name="Traeger S."/>
            <person name="Wang M."/>
            <person name="Zifcakova L."/>
            <person name="Wipf D."/>
            <person name="Zambonelli A."/>
            <person name="Paolocci F."/>
            <person name="Nowrousian M."/>
            <person name="Ottonello S."/>
            <person name="Baldrian P."/>
            <person name="Spatafora J.W."/>
            <person name="Henrissat B."/>
            <person name="Nagy L.G."/>
            <person name="Aury J.M."/>
            <person name="Wincker P."/>
            <person name="Grigoriev I.V."/>
            <person name="Bonfante P."/>
            <person name="Martin F.M."/>
        </authorList>
    </citation>
    <scope>NUCLEOTIDE SEQUENCE [LARGE SCALE GENOMIC DNA]</scope>
    <source>
        <strain evidence="1 2">RN42</strain>
    </source>
</reference>
<dbReference type="InterPro" id="IPR029063">
    <property type="entry name" value="SAM-dependent_MTases_sf"/>
</dbReference>
<name>A0A3N4I733_ASCIM</name>
<keyword evidence="2" id="KW-1185">Reference proteome</keyword>
<dbReference type="CDD" id="cd02440">
    <property type="entry name" value="AdoMet_MTases"/>
    <property type="match status" value="1"/>
</dbReference>
<organism evidence="1 2">
    <name type="scientific">Ascobolus immersus RN42</name>
    <dbReference type="NCBI Taxonomy" id="1160509"/>
    <lineage>
        <taxon>Eukaryota</taxon>
        <taxon>Fungi</taxon>
        <taxon>Dikarya</taxon>
        <taxon>Ascomycota</taxon>
        <taxon>Pezizomycotina</taxon>
        <taxon>Pezizomycetes</taxon>
        <taxon>Pezizales</taxon>
        <taxon>Ascobolaceae</taxon>
        <taxon>Ascobolus</taxon>
    </lineage>
</organism>
<keyword evidence="1" id="KW-0489">Methyltransferase</keyword>
<dbReference type="Pfam" id="PF13489">
    <property type="entry name" value="Methyltransf_23"/>
    <property type="match status" value="1"/>
</dbReference>
<dbReference type="GO" id="GO:0008168">
    <property type="term" value="F:methyltransferase activity"/>
    <property type="evidence" value="ECO:0007669"/>
    <property type="project" value="UniProtKB-KW"/>
</dbReference>
<dbReference type="Gene3D" id="3.40.50.150">
    <property type="entry name" value="Vaccinia Virus protein VP39"/>
    <property type="match status" value="1"/>
</dbReference>
<dbReference type="Proteomes" id="UP000275078">
    <property type="component" value="Unassembled WGS sequence"/>
</dbReference>
<protein>
    <submittedName>
        <fullName evidence="1">Methyltransferase family protein</fullName>
    </submittedName>
</protein>
<evidence type="ECO:0000313" key="1">
    <source>
        <dbReference type="EMBL" id="RPA81276.1"/>
    </source>
</evidence>
<evidence type="ECO:0000313" key="2">
    <source>
        <dbReference type="Proteomes" id="UP000275078"/>
    </source>
</evidence>
<dbReference type="EMBL" id="ML119681">
    <property type="protein sequence ID" value="RPA81276.1"/>
    <property type="molecule type" value="Genomic_DNA"/>
</dbReference>
<dbReference type="OrthoDB" id="2013972at2759"/>
<dbReference type="PANTHER" id="PTHR43591">
    <property type="entry name" value="METHYLTRANSFERASE"/>
    <property type="match status" value="1"/>
</dbReference>
<dbReference type="GO" id="GO:0032259">
    <property type="term" value="P:methylation"/>
    <property type="evidence" value="ECO:0007669"/>
    <property type="project" value="UniProtKB-KW"/>
</dbReference>